<keyword evidence="4" id="KW-1003">Cell membrane</keyword>
<dbReference type="GO" id="GO:0006265">
    <property type="term" value="P:DNA topological change"/>
    <property type="evidence" value="ECO:0007669"/>
    <property type="project" value="UniProtKB-UniRule"/>
</dbReference>
<reference evidence="12 13" key="1">
    <citation type="submission" date="2020-02" db="EMBL/GenBank/DDBJ databases">
        <authorList>
            <person name="Zheng R.K."/>
            <person name="Sun C.M."/>
        </authorList>
    </citation>
    <scope>NUCLEOTIDE SEQUENCE [LARGE SCALE GENOMIC DNA]</scope>
    <source>
        <strain evidence="13">zrk13</strain>
    </source>
</reference>
<dbReference type="SUPFAM" id="SSF56719">
    <property type="entry name" value="Type II DNA topoisomerase"/>
    <property type="match status" value="1"/>
</dbReference>
<comment type="catalytic activity">
    <reaction evidence="1 9">
        <text>ATP-dependent breakage, passage and rejoining of double-stranded DNA.</text>
        <dbReference type="EC" id="5.6.2.2"/>
    </reaction>
</comment>
<dbReference type="Gene3D" id="3.30.1360.40">
    <property type="match status" value="1"/>
</dbReference>
<dbReference type="Pfam" id="PF03989">
    <property type="entry name" value="DNA_gyraseA_C"/>
    <property type="match status" value="5"/>
</dbReference>
<accession>A0A7L7KVW6</accession>
<dbReference type="Gene3D" id="3.90.199.10">
    <property type="entry name" value="Topoisomerase II, domain 5"/>
    <property type="match status" value="1"/>
</dbReference>
<dbReference type="GO" id="GO:0009330">
    <property type="term" value="C:DNA topoisomerase type II (double strand cut, ATP-hydrolyzing) complex"/>
    <property type="evidence" value="ECO:0007669"/>
    <property type="project" value="TreeGrafter"/>
</dbReference>
<evidence type="ECO:0000256" key="3">
    <source>
        <dbReference type="ARBA" id="ARBA00012895"/>
    </source>
</evidence>
<evidence type="ECO:0000313" key="12">
    <source>
        <dbReference type="EMBL" id="QMS85898.1"/>
    </source>
</evidence>
<keyword evidence="6 9" id="KW-0238">DNA-binding</keyword>
<evidence type="ECO:0000256" key="7">
    <source>
        <dbReference type="ARBA" id="ARBA00023136"/>
    </source>
</evidence>
<dbReference type="InterPro" id="IPR005741">
    <property type="entry name" value="TopoIV_A_Gpos"/>
</dbReference>
<dbReference type="EMBL" id="CP048914">
    <property type="protein sequence ID" value="QMS85898.1"/>
    <property type="molecule type" value="Genomic_DNA"/>
</dbReference>
<gene>
    <name evidence="12" type="primary">parC</name>
    <name evidence="12" type="ORF">G4Z02_09100</name>
</gene>
<dbReference type="InterPro" id="IPR035516">
    <property type="entry name" value="Gyrase/topoIV_suA_C"/>
</dbReference>
<dbReference type="InterPro" id="IPR013757">
    <property type="entry name" value="Topo_IIA_A_a_sf"/>
</dbReference>
<dbReference type="Pfam" id="PF00521">
    <property type="entry name" value="DNA_topoisoIV"/>
    <property type="match status" value="1"/>
</dbReference>
<evidence type="ECO:0000256" key="6">
    <source>
        <dbReference type="ARBA" id="ARBA00023125"/>
    </source>
</evidence>
<organism evidence="12 13">
    <name type="scientific">Candidatus Xianfuyuplasma coldseepsis</name>
    <dbReference type="NCBI Taxonomy" id="2782163"/>
    <lineage>
        <taxon>Bacteria</taxon>
        <taxon>Bacillati</taxon>
        <taxon>Mycoplasmatota</taxon>
        <taxon>Mollicutes</taxon>
        <taxon>Candidatus Izemoplasmatales</taxon>
        <taxon>Candidatus Izemoplasmataceae</taxon>
        <taxon>Candidatus Xianfuyuplasma</taxon>
    </lineage>
</organism>
<evidence type="ECO:0000256" key="1">
    <source>
        <dbReference type="ARBA" id="ARBA00000185"/>
    </source>
</evidence>
<dbReference type="PANTHER" id="PTHR43493:SF9">
    <property type="entry name" value="DNA TOPOISOMERASE 4 SUBUNIT A"/>
    <property type="match status" value="1"/>
</dbReference>
<proteinExistence type="inferred from homology"/>
<sequence length="837" mass="95848">MAKKTVDLISEFVDQKIIEENLESIVGERFGRYSKYIIQDRALPDVRDGLKPVQRRVLYSMFKLGMFSDKPYKKSARIVGDVIGKYHPHGDTSVYDAMVRLSQTWKMLTPLVDMHGNNGSIDGDSSAAMRYTEARMSAASEILLQDIEKRTVDFVPNFDDEEYEPTVLPSRYPNLLCNGATGISAGYATEIPPHNLREVINAVVKRIEKPDITIDDVIKIMRGPDFPTGAIVQGKDEIRKAFETGRGRIIIRSRTMIENQQIIVTEIPYEVNKAALVRKIDDIRIKKQIDGIDEVRDESDREGLRIVVDVKKGFDPQVIESFLLKKTNLTKSYNYNMVAINNKRPMLMGVLQIIDAYILHQKEVITNRSNYDLRRAEKRLHVVDGIIKMMDVLDEVIVLIRASKNKKDAKTKLSKAFKFSEEQAEAIVTLQLYRLSSTDIKSLQEEMRSLQETIAELQLILNNETELERVIVDELRTIQRKLATKRLTDIEEEIEKITISEEELIAEEQVVVGITKEGYIKSTSIRSYRATEEVTLRDNDSMIFVDEVSTLNTILMFTNKGNYVYLPVYKIPSYKWRDLGTHINNIVQLEEDEFIIKVLRINDFSEPKSLLFVTKKNLIKQTALADFDVSRYTKTIRAIALNKGDEVVAIDITDNPDAEVIIFSQRGEALRFNLNEIPLTSTTAKGVKGMNLSSKQHLASGIVLKNHHDLLVLSNRGHIKRIGVTEIPKKRRTNKGVQMYKIVRSNPHLVQDTCIMNATQYKNRVIIRINTTTQEVLVNAFDVKYEKSENGKQFVRPKKGTPLFMDIEQVEEDPSITPLSDYVREEDHEIVQQQLFE</sequence>
<dbReference type="Gene3D" id="2.120.10.90">
    <property type="entry name" value="DNA gyrase/topoisomerase IV, subunit A, C-terminal"/>
    <property type="match status" value="1"/>
</dbReference>
<evidence type="ECO:0000313" key="13">
    <source>
        <dbReference type="Proteomes" id="UP000514720"/>
    </source>
</evidence>
<dbReference type="FunFam" id="3.30.1360.40:FF:000002">
    <property type="entry name" value="DNA gyrase subunit A"/>
    <property type="match status" value="1"/>
</dbReference>
<name>A0A7L7KVW6_9MOLU</name>
<dbReference type="AlphaFoldDB" id="A0A7L7KVW6"/>
<dbReference type="InterPro" id="IPR013760">
    <property type="entry name" value="Topo_IIA-like_dom_sf"/>
</dbReference>
<dbReference type="KEGG" id="xcl:G4Z02_09100"/>
<keyword evidence="8 9" id="KW-0413">Isomerase</keyword>
<dbReference type="InterPro" id="IPR002205">
    <property type="entry name" value="Topo_IIA_dom_A"/>
</dbReference>
<dbReference type="EC" id="5.6.2.2" evidence="3"/>
<keyword evidence="10" id="KW-0175">Coiled coil</keyword>
<evidence type="ECO:0000256" key="9">
    <source>
        <dbReference type="PROSITE-ProRule" id="PRU01384"/>
    </source>
</evidence>
<dbReference type="NCBIfam" id="NF004044">
    <property type="entry name" value="PRK05561.1"/>
    <property type="match status" value="1"/>
</dbReference>
<dbReference type="HAMAP" id="MF_00937">
    <property type="entry name" value="ParC_type2"/>
    <property type="match status" value="1"/>
</dbReference>
<keyword evidence="7" id="KW-0472">Membrane</keyword>
<dbReference type="SMART" id="SM00434">
    <property type="entry name" value="TOP4c"/>
    <property type="match status" value="1"/>
</dbReference>
<dbReference type="Proteomes" id="UP000514720">
    <property type="component" value="Chromosome"/>
</dbReference>
<dbReference type="CDD" id="cd00187">
    <property type="entry name" value="TOP4c"/>
    <property type="match status" value="1"/>
</dbReference>
<dbReference type="FunFam" id="1.10.268.10:FF:000001">
    <property type="entry name" value="DNA gyrase subunit A"/>
    <property type="match status" value="1"/>
</dbReference>
<dbReference type="GO" id="GO:0005524">
    <property type="term" value="F:ATP binding"/>
    <property type="evidence" value="ECO:0007669"/>
    <property type="project" value="InterPro"/>
</dbReference>
<dbReference type="InterPro" id="IPR006691">
    <property type="entry name" value="GyrA/parC_rep"/>
</dbReference>
<feature type="active site" description="O-(5'-phospho-DNA)-tyrosine intermediate" evidence="9">
    <location>
        <position position="131"/>
    </location>
</feature>
<dbReference type="GO" id="GO:0034335">
    <property type="term" value="F:DNA negative supercoiling activity"/>
    <property type="evidence" value="ECO:0007669"/>
    <property type="project" value="UniProtKB-ARBA"/>
</dbReference>
<evidence type="ECO:0000256" key="10">
    <source>
        <dbReference type="SAM" id="Coils"/>
    </source>
</evidence>
<protein>
    <recommendedName>
        <fullName evidence="3">DNA topoisomerase (ATP-hydrolyzing)</fullName>
        <ecNumber evidence="3">5.6.2.2</ecNumber>
    </recommendedName>
</protein>
<evidence type="ECO:0000256" key="5">
    <source>
        <dbReference type="ARBA" id="ARBA00023029"/>
    </source>
</evidence>
<comment type="similarity">
    <text evidence="2">Belongs to the type II topoisomerase GyrA/ParC subunit family.</text>
</comment>
<dbReference type="PANTHER" id="PTHR43493">
    <property type="entry name" value="DNA GYRASE/TOPOISOMERASE SUBUNIT A"/>
    <property type="match status" value="1"/>
</dbReference>
<evidence type="ECO:0000259" key="11">
    <source>
        <dbReference type="PROSITE" id="PS52040"/>
    </source>
</evidence>
<feature type="domain" description="Topo IIA-type catalytic" evidence="11">
    <location>
        <begin position="43"/>
        <end position="504"/>
    </location>
</feature>
<dbReference type="GO" id="GO:0005737">
    <property type="term" value="C:cytoplasm"/>
    <property type="evidence" value="ECO:0007669"/>
    <property type="project" value="TreeGrafter"/>
</dbReference>
<evidence type="ECO:0000256" key="2">
    <source>
        <dbReference type="ARBA" id="ARBA00008263"/>
    </source>
</evidence>
<keyword evidence="13" id="KW-1185">Reference proteome</keyword>
<evidence type="ECO:0000256" key="8">
    <source>
        <dbReference type="ARBA" id="ARBA00023235"/>
    </source>
</evidence>
<keyword evidence="5 9" id="KW-0799">Topoisomerase</keyword>
<dbReference type="GO" id="GO:0005694">
    <property type="term" value="C:chromosome"/>
    <property type="evidence" value="ECO:0007669"/>
    <property type="project" value="InterPro"/>
</dbReference>
<dbReference type="InterPro" id="IPR013758">
    <property type="entry name" value="Topo_IIA_A/C_ab"/>
</dbReference>
<dbReference type="Gene3D" id="1.10.268.10">
    <property type="entry name" value="Topoisomerase, domain 3"/>
    <property type="match status" value="1"/>
</dbReference>
<dbReference type="NCBIfam" id="TIGR01061">
    <property type="entry name" value="parC_Gpos"/>
    <property type="match status" value="1"/>
</dbReference>
<dbReference type="RefSeq" id="WP_258877710.1">
    <property type="nucleotide sequence ID" value="NZ_CP048914.1"/>
</dbReference>
<evidence type="ECO:0000256" key="4">
    <source>
        <dbReference type="ARBA" id="ARBA00022475"/>
    </source>
</evidence>
<dbReference type="GO" id="GO:0003677">
    <property type="term" value="F:DNA binding"/>
    <property type="evidence" value="ECO:0007669"/>
    <property type="project" value="UniProtKB-UniRule"/>
</dbReference>
<dbReference type="SUPFAM" id="SSF101904">
    <property type="entry name" value="GyrA/ParC C-terminal domain-like"/>
    <property type="match status" value="1"/>
</dbReference>
<dbReference type="PROSITE" id="PS52040">
    <property type="entry name" value="TOPO_IIA"/>
    <property type="match status" value="1"/>
</dbReference>
<dbReference type="FunFam" id="3.90.199.10:FF:000001">
    <property type="entry name" value="DNA gyrase subunit A"/>
    <property type="match status" value="1"/>
</dbReference>
<dbReference type="InterPro" id="IPR050220">
    <property type="entry name" value="Type_II_DNA_Topoisomerases"/>
</dbReference>
<feature type="coiled-coil region" evidence="10">
    <location>
        <begin position="433"/>
        <end position="507"/>
    </location>
</feature>